<name>A0A1E7G3I3_LACLC</name>
<evidence type="ECO:0000256" key="1">
    <source>
        <dbReference type="SAM" id="Phobius"/>
    </source>
</evidence>
<gene>
    <name evidence="2" type="ORF">AJ89_07545</name>
</gene>
<feature type="transmembrane region" description="Helical" evidence="1">
    <location>
        <begin position="7"/>
        <end position="25"/>
    </location>
</feature>
<evidence type="ECO:0008006" key="3">
    <source>
        <dbReference type="Google" id="ProtNLM"/>
    </source>
</evidence>
<sequence length="129" mass="15038">MKYVSSAIKGIAIASIAMIIYSTYYKFWFDIDEVFLIFVLSSIQAILSRITRINFRLPDLLYLSVNAVTSYTIAFSACMIMGDIFTLNDFLKFTWAWLLTFSLAFLYSYFSNRKKVDDINKKIERISKL</sequence>
<keyword evidence="1" id="KW-0812">Transmembrane</keyword>
<dbReference type="Proteomes" id="UP000176236">
    <property type="component" value="Chromosome"/>
</dbReference>
<dbReference type="AlphaFoldDB" id="A0A1E7G3I3"/>
<evidence type="ECO:0000313" key="2">
    <source>
        <dbReference type="EMBL" id="OEU39525.1"/>
    </source>
</evidence>
<organism evidence="2">
    <name type="scientific">Lactococcus cremoris subsp. cremoris IBB477</name>
    <dbReference type="NCBI Taxonomy" id="1449093"/>
    <lineage>
        <taxon>Bacteria</taxon>
        <taxon>Bacillati</taxon>
        <taxon>Bacillota</taxon>
        <taxon>Bacilli</taxon>
        <taxon>Lactobacillales</taxon>
        <taxon>Streptococcaceae</taxon>
        <taxon>Lactococcus</taxon>
        <taxon>Lactococcus cremoris subsp. cremoris</taxon>
    </lineage>
</organism>
<reference evidence="2" key="1">
    <citation type="journal article" date="2016" name="Appl. Microbiol. Biotechnol.">
        <title>Adhesion of the genome-sequenced Lactococcus lactis subsp. cremoris IBB477 strain is mediated by specific molecular determinants.</title>
        <authorList>
            <person name="Radziwill-Bienkowska J.M."/>
            <person name="Le D.T."/>
            <person name="Szczesny P."/>
            <person name="Duviau M.P."/>
            <person name="Aleksandrzak-Piekarczyk T."/>
            <person name="Loubiere P."/>
            <person name="Mercier-Bonin M."/>
            <person name="Bardowski J.K."/>
            <person name="Kowalczyk M."/>
        </authorList>
    </citation>
    <scope>NUCLEOTIDE SEQUENCE [LARGE SCALE GENOMIC DNA]</scope>
    <source>
        <strain evidence="2">IBB477</strain>
    </source>
</reference>
<protein>
    <recommendedName>
        <fullName evidence="3">DUF3021 domain-containing protein</fullName>
    </recommendedName>
</protein>
<keyword evidence="1" id="KW-0472">Membrane</keyword>
<proteinExistence type="predicted"/>
<dbReference type="RefSeq" id="WP_046124573.1">
    <property type="nucleotide sequence ID" value="NZ_CM007353.1"/>
</dbReference>
<dbReference type="EMBL" id="JMMZ01000022">
    <property type="protein sequence ID" value="OEU39525.1"/>
    <property type="molecule type" value="Genomic_DNA"/>
</dbReference>
<feature type="transmembrane region" description="Helical" evidence="1">
    <location>
        <begin position="31"/>
        <end position="48"/>
    </location>
</feature>
<comment type="caution">
    <text evidence="2">The sequence shown here is derived from an EMBL/GenBank/DDBJ whole genome shotgun (WGS) entry which is preliminary data.</text>
</comment>
<feature type="transmembrane region" description="Helical" evidence="1">
    <location>
        <begin position="94"/>
        <end position="112"/>
    </location>
</feature>
<keyword evidence="1" id="KW-1133">Transmembrane helix</keyword>
<feature type="transmembrane region" description="Helical" evidence="1">
    <location>
        <begin position="60"/>
        <end position="82"/>
    </location>
</feature>
<accession>A0A1E7G3I3</accession>